<evidence type="ECO:0000256" key="3">
    <source>
        <dbReference type="ARBA" id="ARBA00023002"/>
    </source>
</evidence>
<keyword evidence="4" id="KW-0520">NAD</keyword>
<dbReference type="Pfam" id="PF02826">
    <property type="entry name" value="2-Hacid_dh_C"/>
    <property type="match status" value="1"/>
</dbReference>
<dbReference type="PROSITE" id="PS00671">
    <property type="entry name" value="D_2_HYDROXYACID_DH_3"/>
    <property type="match status" value="1"/>
</dbReference>
<keyword evidence="9" id="KW-1185">Reference proteome</keyword>
<dbReference type="CDD" id="cd12173">
    <property type="entry name" value="PGDH_4"/>
    <property type="match status" value="1"/>
</dbReference>
<evidence type="ECO:0000259" key="7">
    <source>
        <dbReference type="Pfam" id="PF02826"/>
    </source>
</evidence>
<sequence length="320" mass="34456">MSPTTIAVLDPFHPDAITLLQSTPSITTILPNTSQHQNWHGQADGVILRSDTRLTEEDFAKATPRLRVVVKQGVGVDNIDLDAANKYGVAVHNTPALNSESVAELSVALAFSLSRRVTEIDRRIRKGETIMRSQTLGISLFEKTVGIVGMGNIGIQAARKWRGVCSANIIAYDPVVPKEAWADIPHKRVDTLQELLHEADVVTLHVPLLPTTKGLIGEKELSLMKENAILVNTARGGLVDEKALLEALKKGKLWGAVLDAMEVEPPTTDAYPELLSLDNVILTPHIGASTVETQSRSGCAAVKSVLAVLNGESNVPGRLV</sequence>
<proteinExistence type="inferred from homology"/>
<dbReference type="InterPro" id="IPR006139">
    <property type="entry name" value="D-isomer_2_OHA_DH_cat_dom"/>
</dbReference>
<evidence type="ECO:0000313" key="9">
    <source>
        <dbReference type="Proteomes" id="UP000887229"/>
    </source>
</evidence>
<dbReference type="RefSeq" id="XP_046116473.1">
    <property type="nucleotide sequence ID" value="XM_046265203.1"/>
</dbReference>
<dbReference type="InterPro" id="IPR029752">
    <property type="entry name" value="D-isomer_DH_CS1"/>
</dbReference>
<dbReference type="GO" id="GO:0016616">
    <property type="term" value="F:oxidoreductase activity, acting on the CH-OH group of donors, NAD or NADP as acceptor"/>
    <property type="evidence" value="ECO:0007669"/>
    <property type="project" value="InterPro"/>
</dbReference>
<reference evidence="8" key="1">
    <citation type="journal article" date="2021" name="IMA Fungus">
        <title>Genomic characterization of three marine fungi, including Emericellopsis atlantica sp. nov. with signatures of a generalist lifestyle and marine biomass degradation.</title>
        <authorList>
            <person name="Hagestad O.C."/>
            <person name="Hou L."/>
            <person name="Andersen J.H."/>
            <person name="Hansen E.H."/>
            <person name="Altermark B."/>
            <person name="Li C."/>
            <person name="Kuhnert E."/>
            <person name="Cox R.J."/>
            <person name="Crous P.W."/>
            <person name="Spatafora J.W."/>
            <person name="Lail K."/>
            <person name="Amirebrahimi M."/>
            <person name="Lipzen A."/>
            <person name="Pangilinan J."/>
            <person name="Andreopoulos W."/>
            <person name="Hayes R.D."/>
            <person name="Ng V."/>
            <person name="Grigoriev I.V."/>
            <person name="Jackson S.A."/>
            <person name="Sutton T.D.S."/>
            <person name="Dobson A.D.W."/>
            <person name="Rama T."/>
        </authorList>
    </citation>
    <scope>NUCLEOTIDE SEQUENCE</scope>
    <source>
        <strain evidence="8">TS7</strain>
    </source>
</reference>
<dbReference type="InterPro" id="IPR036291">
    <property type="entry name" value="NAD(P)-bd_dom_sf"/>
</dbReference>
<dbReference type="GeneID" id="70296106"/>
<organism evidence="8 9">
    <name type="scientific">Emericellopsis atlantica</name>
    <dbReference type="NCBI Taxonomy" id="2614577"/>
    <lineage>
        <taxon>Eukaryota</taxon>
        <taxon>Fungi</taxon>
        <taxon>Dikarya</taxon>
        <taxon>Ascomycota</taxon>
        <taxon>Pezizomycotina</taxon>
        <taxon>Sordariomycetes</taxon>
        <taxon>Hypocreomycetidae</taxon>
        <taxon>Hypocreales</taxon>
        <taxon>Bionectriaceae</taxon>
        <taxon>Emericellopsis</taxon>
    </lineage>
</organism>
<evidence type="ECO:0000256" key="4">
    <source>
        <dbReference type="ARBA" id="ARBA00023027"/>
    </source>
</evidence>
<dbReference type="SUPFAM" id="SSF52283">
    <property type="entry name" value="Formate/glycerate dehydrogenase catalytic domain-like"/>
    <property type="match status" value="1"/>
</dbReference>
<gene>
    <name evidence="8" type="ORF">F5Z01DRAFT_676026</name>
</gene>
<evidence type="ECO:0000256" key="5">
    <source>
        <dbReference type="RuleBase" id="RU003719"/>
    </source>
</evidence>
<dbReference type="PROSITE" id="PS00065">
    <property type="entry name" value="D_2_HYDROXYACID_DH_1"/>
    <property type="match status" value="1"/>
</dbReference>
<dbReference type="Gene3D" id="3.40.50.720">
    <property type="entry name" value="NAD(P)-binding Rossmann-like Domain"/>
    <property type="match status" value="2"/>
</dbReference>
<dbReference type="GO" id="GO:0008652">
    <property type="term" value="P:amino acid biosynthetic process"/>
    <property type="evidence" value="ECO:0007669"/>
    <property type="project" value="UniProtKB-KW"/>
</dbReference>
<dbReference type="InterPro" id="IPR050857">
    <property type="entry name" value="D-2-hydroxyacid_DH"/>
</dbReference>
<dbReference type="Pfam" id="PF00389">
    <property type="entry name" value="2-Hacid_dh"/>
    <property type="match status" value="1"/>
</dbReference>
<dbReference type="OrthoDB" id="5149078at2759"/>
<accession>A0A9P7ZI96</accession>
<evidence type="ECO:0000259" key="6">
    <source>
        <dbReference type="Pfam" id="PF00389"/>
    </source>
</evidence>
<dbReference type="FunFam" id="3.40.50.720:FF:000203">
    <property type="entry name" value="D-3-phosphoglycerate dehydrogenase (SerA)"/>
    <property type="match status" value="1"/>
</dbReference>
<dbReference type="InterPro" id="IPR029753">
    <property type="entry name" value="D-isomer_DH_CS"/>
</dbReference>
<comment type="similarity">
    <text evidence="1 5">Belongs to the D-isomer specific 2-hydroxyacid dehydrogenase family.</text>
</comment>
<evidence type="ECO:0000256" key="2">
    <source>
        <dbReference type="ARBA" id="ARBA00022605"/>
    </source>
</evidence>
<feature type="domain" description="D-isomer specific 2-hydroxyacid dehydrogenase catalytic" evidence="6">
    <location>
        <begin position="6"/>
        <end position="313"/>
    </location>
</feature>
<dbReference type="AlphaFoldDB" id="A0A9P7ZI96"/>
<keyword evidence="3 5" id="KW-0560">Oxidoreductase</keyword>
<keyword evidence="2" id="KW-0028">Amino-acid biosynthesis</keyword>
<protein>
    <submittedName>
        <fullName evidence="8">D-3-phosphoglycerate dehydrogenase</fullName>
    </submittedName>
</protein>
<comment type="caution">
    <text evidence="8">The sequence shown here is derived from an EMBL/GenBank/DDBJ whole genome shotgun (WGS) entry which is preliminary data.</text>
</comment>
<dbReference type="InterPro" id="IPR006140">
    <property type="entry name" value="D-isomer_DH_NAD-bd"/>
</dbReference>
<dbReference type="PANTHER" id="PTHR42789:SF1">
    <property type="entry name" value="D-ISOMER SPECIFIC 2-HYDROXYACID DEHYDROGENASE FAMILY PROTEIN (AFU_ORTHOLOGUE AFUA_6G10090)"/>
    <property type="match status" value="1"/>
</dbReference>
<evidence type="ECO:0000256" key="1">
    <source>
        <dbReference type="ARBA" id="ARBA00005854"/>
    </source>
</evidence>
<dbReference type="Proteomes" id="UP000887229">
    <property type="component" value="Unassembled WGS sequence"/>
</dbReference>
<dbReference type="SUPFAM" id="SSF51735">
    <property type="entry name" value="NAD(P)-binding Rossmann-fold domains"/>
    <property type="match status" value="1"/>
</dbReference>
<evidence type="ECO:0000313" key="8">
    <source>
        <dbReference type="EMBL" id="KAG9252549.1"/>
    </source>
</evidence>
<dbReference type="GO" id="GO:0051287">
    <property type="term" value="F:NAD binding"/>
    <property type="evidence" value="ECO:0007669"/>
    <property type="project" value="InterPro"/>
</dbReference>
<name>A0A9P7ZI96_9HYPO</name>
<dbReference type="PROSITE" id="PS00670">
    <property type="entry name" value="D_2_HYDROXYACID_DH_2"/>
    <property type="match status" value="1"/>
</dbReference>
<feature type="domain" description="D-isomer specific 2-hydroxyacid dehydrogenase NAD-binding" evidence="7">
    <location>
        <begin position="107"/>
        <end position="287"/>
    </location>
</feature>
<dbReference type="PANTHER" id="PTHR42789">
    <property type="entry name" value="D-ISOMER SPECIFIC 2-HYDROXYACID DEHYDROGENASE FAMILY PROTEIN (AFU_ORTHOLOGUE AFUA_6G10090)"/>
    <property type="match status" value="1"/>
</dbReference>
<dbReference type="EMBL" id="MU251262">
    <property type="protein sequence ID" value="KAG9252549.1"/>
    <property type="molecule type" value="Genomic_DNA"/>
</dbReference>